<keyword evidence="3" id="KW-1185">Reference proteome</keyword>
<name>A0A420XZC5_9PEZI</name>
<gene>
    <name evidence="2" type="ORF">DL546_002237</name>
</gene>
<feature type="signal peptide" evidence="1">
    <location>
        <begin position="1"/>
        <end position="17"/>
    </location>
</feature>
<dbReference type="Proteomes" id="UP000275385">
    <property type="component" value="Unassembled WGS sequence"/>
</dbReference>
<proteinExistence type="predicted"/>
<protein>
    <submittedName>
        <fullName evidence="2">Uncharacterized protein</fullName>
    </submittedName>
</protein>
<evidence type="ECO:0000313" key="3">
    <source>
        <dbReference type="Proteomes" id="UP000275385"/>
    </source>
</evidence>
<evidence type="ECO:0000313" key="2">
    <source>
        <dbReference type="EMBL" id="RKU41025.1"/>
    </source>
</evidence>
<sequence length="132" mass="14219">MQFLITTILALAAFTTAQPVQKRELGGILICNGPNATGNCTHEVYTLDTCHNLTTEYSQKTNTFAPDGEAFLCYPHPAPCGSICMSPTGCTFGAVSFDYEHKYNLSAIGWDHLIASFECHLNSTVSGLHGGK</sequence>
<comment type="caution">
    <text evidence="2">The sequence shown here is derived from an EMBL/GenBank/DDBJ whole genome shotgun (WGS) entry which is preliminary data.</text>
</comment>
<accession>A0A420XZC5</accession>
<dbReference type="EMBL" id="QVQW01000084">
    <property type="protein sequence ID" value="RKU41025.1"/>
    <property type="molecule type" value="Genomic_DNA"/>
</dbReference>
<dbReference type="AlphaFoldDB" id="A0A420XZC5"/>
<dbReference type="OrthoDB" id="2910287at2759"/>
<evidence type="ECO:0000256" key="1">
    <source>
        <dbReference type="SAM" id="SignalP"/>
    </source>
</evidence>
<reference evidence="2 3" key="1">
    <citation type="submission" date="2018-08" db="EMBL/GenBank/DDBJ databases">
        <title>Draft genome of the lignicolous fungus Coniochaeta pulveracea.</title>
        <authorList>
            <person name="Borstlap C.J."/>
            <person name="De Witt R.N."/>
            <person name="Botha A."/>
            <person name="Volschenk H."/>
        </authorList>
    </citation>
    <scope>NUCLEOTIDE SEQUENCE [LARGE SCALE GENOMIC DNA]</scope>
    <source>
        <strain evidence="2 3">CAB683</strain>
    </source>
</reference>
<organism evidence="2 3">
    <name type="scientific">Coniochaeta pulveracea</name>
    <dbReference type="NCBI Taxonomy" id="177199"/>
    <lineage>
        <taxon>Eukaryota</taxon>
        <taxon>Fungi</taxon>
        <taxon>Dikarya</taxon>
        <taxon>Ascomycota</taxon>
        <taxon>Pezizomycotina</taxon>
        <taxon>Sordariomycetes</taxon>
        <taxon>Sordariomycetidae</taxon>
        <taxon>Coniochaetales</taxon>
        <taxon>Coniochaetaceae</taxon>
        <taxon>Coniochaeta</taxon>
    </lineage>
</organism>
<feature type="chain" id="PRO_5019252889" evidence="1">
    <location>
        <begin position="18"/>
        <end position="132"/>
    </location>
</feature>
<keyword evidence="1" id="KW-0732">Signal</keyword>